<protein>
    <submittedName>
        <fullName evidence="1">Uncharacterized protein</fullName>
    </submittedName>
</protein>
<evidence type="ECO:0000313" key="2">
    <source>
        <dbReference type="Proteomes" id="UP000231092"/>
    </source>
</evidence>
<dbReference type="RefSeq" id="WP_242976876.1">
    <property type="nucleotide sequence ID" value="NZ_PGET01000001.1"/>
</dbReference>
<name>A0A2M8Z2U1_9FIRM</name>
<dbReference type="EMBL" id="PGET01000001">
    <property type="protein sequence ID" value="PJJ27753.1"/>
    <property type="molecule type" value="Genomic_DNA"/>
</dbReference>
<dbReference type="Proteomes" id="UP000231092">
    <property type="component" value="Unassembled WGS sequence"/>
</dbReference>
<proteinExistence type="predicted"/>
<sequence>MQIIKVQFLKGEIPNGKAYTYFSEETVSTGDLVQINSSAKGIVTEVDVPESEIEAFRDKVKTIVGKIVAESKEEPSEHFNVSNSMVAQERYCEEKSYPHFAPKSGICWKCNQQIYAEGKNRMGNLSKGISVEEAGSELITACPHCNWSYCE</sequence>
<reference evidence="1 2" key="1">
    <citation type="submission" date="2017-11" db="EMBL/GenBank/DDBJ databases">
        <title>Understudied soil microbes with underappreciated capabilities: Untangling the Clostridium saccharolyticum group.</title>
        <authorList>
            <person name="Leschine S."/>
        </authorList>
    </citation>
    <scope>NUCLEOTIDE SEQUENCE [LARGE SCALE GENOMIC DNA]</scope>
    <source>
        <strain evidence="1 2">18A</strain>
    </source>
</reference>
<comment type="caution">
    <text evidence="1">The sequence shown here is derived from an EMBL/GenBank/DDBJ whole genome shotgun (WGS) entry which is preliminary data.</text>
</comment>
<evidence type="ECO:0000313" key="1">
    <source>
        <dbReference type="EMBL" id="PJJ27753.1"/>
    </source>
</evidence>
<dbReference type="AlphaFoldDB" id="A0A2M8Z2U1"/>
<accession>A0A2M8Z2U1</accession>
<gene>
    <name evidence="1" type="ORF">H171_1229</name>
</gene>
<organism evidence="1 2">
    <name type="scientific">[Clostridium] celerecrescens 18A</name>
    <dbReference type="NCBI Taxonomy" id="1286362"/>
    <lineage>
        <taxon>Bacteria</taxon>
        <taxon>Bacillati</taxon>
        <taxon>Bacillota</taxon>
        <taxon>Clostridia</taxon>
        <taxon>Lachnospirales</taxon>
        <taxon>Lachnospiraceae</taxon>
        <taxon>Lacrimispora</taxon>
    </lineage>
</organism>